<proteinExistence type="predicted"/>
<keyword evidence="3" id="KW-1185">Reference proteome</keyword>
<protein>
    <submittedName>
        <fullName evidence="2">Uncharacterized protein</fullName>
    </submittedName>
</protein>
<gene>
    <name evidence="2" type="ORF">SEPCBS119000_000344</name>
</gene>
<feature type="compositionally biased region" description="Pro residues" evidence="1">
    <location>
        <begin position="189"/>
        <end position="206"/>
    </location>
</feature>
<feature type="compositionally biased region" description="Low complexity" evidence="1">
    <location>
        <begin position="142"/>
        <end position="171"/>
    </location>
</feature>
<feature type="compositionally biased region" description="Low complexity" evidence="1">
    <location>
        <begin position="276"/>
        <end position="288"/>
    </location>
</feature>
<feature type="region of interest" description="Disordered" evidence="1">
    <location>
        <begin position="71"/>
        <end position="309"/>
    </location>
</feature>
<accession>A0ABP0D504</accession>
<dbReference type="Proteomes" id="UP001642502">
    <property type="component" value="Unassembled WGS sequence"/>
</dbReference>
<name>A0ABP0D504_9PEZI</name>
<reference evidence="2 3" key="1">
    <citation type="submission" date="2024-01" db="EMBL/GenBank/DDBJ databases">
        <authorList>
            <person name="Allen C."/>
            <person name="Tagirdzhanova G."/>
        </authorList>
    </citation>
    <scope>NUCLEOTIDE SEQUENCE [LARGE SCALE GENOMIC DNA]</scope>
    <source>
        <strain evidence="2 3">CBS 119000</strain>
    </source>
</reference>
<dbReference type="EMBL" id="CAWUON010000002">
    <property type="protein sequence ID" value="CAK7263167.1"/>
    <property type="molecule type" value="Genomic_DNA"/>
</dbReference>
<sequence>MCRGVVTVYGCQHKEVSQVHMCQTAYASQNGSGAWASLVYCFTRVEPRRKCGQTVTERRFVDEPCLLCSRAPSRPQSLPDSSRSGNPLSVRPHPPLSNAVAPRAYKPEPTLTGAQSSSPSTATGKNGKEKVSAPNPGRSGNALLASVPSSSRAVPPPKALTSPSSARRATPPVRPRRPAFSEPFEVPLPVRPPRPPPSLLPLPLTGPPRMAHSRSNSLPVASSSRGTPQQARSRPAVATSSSQSLRRYDSPTTQSRLRSSAATPQRPSPLPLRPVTTGITSGRTSSSRAQKLEKGKGSSAKSSATPTRKVAHVGLVSRISSALRTAKSTESFACVEAHRIERGEREERRGQ</sequence>
<evidence type="ECO:0000256" key="1">
    <source>
        <dbReference type="SAM" id="MobiDB-lite"/>
    </source>
</evidence>
<feature type="compositionally biased region" description="Polar residues" evidence="1">
    <location>
        <begin position="213"/>
        <end position="265"/>
    </location>
</feature>
<feature type="compositionally biased region" description="Polar residues" evidence="1">
    <location>
        <begin position="112"/>
        <end position="124"/>
    </location>
</feature>
<feature type="compositionally biased region" description="Polar residues" evidence="1">
    <location>
        <begin position="74"/>
        <end position="87"/>
    </location>
</feature>
<comment type="caution">
    <text evidence="2">The sequence shown here is derived from an EMBL/GenBank/DDBJ whole genome shotgun (WGS) entry which is preliminary data.</text>
</comment>
<organism evidence="2 3">
    <name type="scientific">Sporothrix epigloea</name>
    <dbReference type="NCBI Taxonomy" id="1892477"/>
    <lineage>
        <taxon>Eukaryota</taxon>
        <taxon>Fungi</taxon>
        <taxon>Dikarya</taxon>
        <taxon>Ascomycota</taxon>
        <taxon>Pezizomycotina</taxon>
        <taxon>Sordariomycetes</taxon>
        <taxon>Sordariomycetidae</taxon>
        <taxon>Ophiostomatales</taxon>
        <taxon>Ophiostomataceae</taxon>
        <taxon>Sporothrix</taxon>
    </lineage>
</organism>
<evidence type="ECO:0000313" key="2">
    <source>
        <dbReference type="EMBL" id="CAK7263167.1"/>
    </source>
</evidence>
<evidence type="ECO:0000313" key="3">
    <source>
        <dbReference type="Proteomes" id="UP001642502"/>
    </source>
</evidence>